<sequence>MISKYKNKHDIIIMTNTEKKFYPHFLRNSHHENLYSFPCIYANKAIDVTKFKDVVVNNKKYSVSDDCIWSYSYVGHRYYGGFLPYFTISDTDIKPKVGTIIYNTDGDEISCVTDSVGNMHTISGIGYDALDVDTSGIDVHHCIVEDGNCVYGIKQDKDYIIKQYADKKNSLSNTAITSLNVWFCKKSTQLTATYSNGKEAMRIRIKRCGILTGDYYEVDK</sequence>
<proteinExistence type="predicted"/>
<dbReference type="GeneID" id="36841001"/>
<gene>
    <name evidence="1" type="primary">SOPV-ELK-004</name>
</gene>
<dbReference type="EMBL" id="MH427217">
    <property type="protein sequence ID" value="AWU47049.1"/>
    <property type="molecule type" value="Genomic_DNA"/>
</dbReference>
<protein>
    <submittedName>
        <fullName evidence="1">Schlafen-like protein</fullName>
    </submittedName>
</protein>
<dbReference type="Proteomes" id="UP000249273">
    <property type="component" value="Segment"/>
</dbReference>
<dbReference type="RefSeq" id="YP_009480542.1">
    <property type="nucleotide sequence ID" value="NC_037656.1"/>
</dbReference>
<name>A0A2U9QHG6_9POXV</name>
<dbReference type="OrthoDB" id="4060at10239"/>
<accession>A0A2U9QHG6</accession>
<evidence type="ECO:0000313" key="2">
    <source>
        <dbReference type="Proteomes" id="UP000249273"/>
    </source>
</evidence>
<dbReference type="KEGG" id="vg:36841001"/>
<reference evidence="1" key="1">
    <citation type="submission" date="2018-05" db="EMBL/GenBank/DDBJ databases">
        <title>Complete Genome Sequence of a Novel Sea Otter Poxvirus.</title>
        <authorList>
            <person name="Jacob J.M."/>
            <person name="Subramaniam K."/>
            <person name="Tu S.-L."/>
            <person name="Nielsen O."/>
            <person name="Tuomi P.A."/>
            <person name="Upton C."/>
            <person name="Waltzek T.B."/>
        </authorList>
    </citation>
    <scope>NUCLEOTIDE SEQUENCE [LARGE SCALE GENOMIC DNA]</scope>
    <source>
        <strain evidence="1">ELK</strain>
    </source>
</reference>
<evidence type="ECO:0000313" key="1">
    <source>
        <dbReference type="EMBL" id="AWU47049.1"/>
    </source>
</evidence>
<organism evidence="1">
    <name type="scientific">Sea otter poxvirus</name>
    <dbReference type="NCBI Taxonomy" id="1416741"/>
    <lineage>
        <taxon>Viruses</taxon>
        <taxon>Varidnaviria</taxon>
        <taxon>Bamfordvirae</taxon>
        <taxon>Nucleocytoviricota</taxon>
        <taxon>Pokkesviricetes</taxon>
        <taxon>Chitovirales</taxon>
        <taxon>Poxviridae</taxon>
        <taxon>Chordopoxvirinae</taxon>
        <taxon>Mustelpoxvirus</taxon>
        <taxon>Mustelpoxvirus seaotterpox</taxon>
        <taxon>Sea otterpox virus</taxon>
    </lineage>
</organism>
<keyword evidence="2" id="KW-1185">Reference proteome</keyword>